<name>J7ZYI8_BACCE</name>
<evidence type="ECO:0000313" key="2">
    <source>
        <dbReference type="Proteomes" id="UP000006600"/>
    </source>
</evidence>
<dbReference type="EMBL" id="AHDJ01000074">
    <property type="protein sequence ID" value="EJQ35987.1"/>
    <property type="molecule type" value="Genomic_DNA"/>
</dbReference>
<accession>J7ZYI8</accession>
<organism evidence="1 2">
    <name type="scientific">Bacillus cereus BAG5X1-1</name>
    <dbReference type="NCBI Taxonomy" id="1053189"/>
    <lineage>
        <taxon>Bacteria</taxon>
        <taxon>Bacillati</taxon>
        <taxon>Bacillota</taxon>
        <taxon>Bacilli</taxon>
        <taxon>Bacillales</taxon>
        <taxon>Bacillaceae</taxon>
        <taxon>Bacillus</taxon>
        <taxon>Bacillus cereus group</taxon>
    </lineage>
</organism>
<proteinExistence type="predicted"/>
<sequence>MNVAKENNNPISFFDNFFENHPVKNDVFVIEANDRYFFFEYDTIIDMIKKFTPKQQDYIRRQLKFYNYLNQDLTICLMQIASDYIRRLVGEHNKIECKILPSHSIYKN</sequence>
<gene>
    <name evidence="1" type="ORF">IEE_05507</name>
</gene>
<dbReference type="RefSeq" id="WP_002107442.1">
    <property type="nucleotide sequence ID" value="NZ_JH792002.1"/>
</dbReference>
<dbReference type="HOGENOM" id="CLU_2178484_0_0_9"/>
<dbReference type="Proteomes" id="UP000006600">
    <property type="component" value="Unassembled WGS sequence"/>
</dbReference>
<protein>
    <submittedName>
        <fullName evidence="1">Uncharacterized protein</fullName>
    </submittedName>
</protein>
<dbReference type="AlphaFoldDB" id="J7ZYI8"/>
<reference evidence="1 2" key="1">
    <citation type="submission" date="2012-04" db="EMBL/GenBank/DDBJ databases">
        <title>The Genome Sequence of Bacillus cereus BAG5X1-1.</title>
        <authorList>
            <consortium name="The Broad Institute Genome Sequencing Platform"/>
            <consortium name="The Broad Institute Genome Sequencing Center for Infectious Disease"/>
            <person name="Feldgarden M."/>
            <person name="Van der Auwera G.A."/>
            <person name="Mahillon J."/>
            <person name="Duprez V."/>
            <person name="Timmery S."/>
            <person name="Mattelet C."/>
            <person name="Dierick K."/>
            <person name="Sun M."/>
            <person name="Yu Z."/>
            <person name="Zhu L."/>
            <person name="Hu X."/>
            <person name="Shank E.B."/>
            <person name="Swiecicka I."/>
            <person name="Hansen B.M."/>
            <person name="Andrup L."/>
            <person name="Young S.K."/>
            <person name="Zeng Q."/>
            <person name="Gargeya S."/>
            <person name="Fitzgerald M."/>
            <person name="Haas B."/>
            <person name="Abouelleil A."/>
            <person name="Alvarado L."/>
            <person name="Arachchi H.M."/>
            <person name="Berlin A."/>
            <person name="Chapman S.B."/>
            <person name="Goldberg J."/>
            <person name="Griggs A."/>
            <person name="Gujja S."/>
            <person name="Hansen M."/>
            <person name="Howarth C."/>
            <person name="Imamovic A."/>
            <person name="Larimer J."/>
            <person name="McCowen C."/>
            <person name="Montmayeur A."/>
            <person name="Murphy C."/>
            <person name="Neiman D."/>
            <person name="Pearson M."/>
            <person name="Priest M."/>
            <person name="Roberts A."/>
            <person name="Saif S."/>
            <person name="Shea T."/>
            <person name="Sisk P."/>
            <person name="Sykes S."/>
            <person name="Wortman J."/>
            <person name="Nusbaum C."/>
            <person name="Birren B."/>
        </authorList>
    </citation>
    <scope>NUCLEOTIDE SEQUENCE [LARGE SCALE GENOMIC DNA]</scope>
    <source>
        <strain evidence="1 2">BAG5X1-1</strain>
    </source>
</reference>
<evidence type="ECO:0000313" key="1">
    <source>
        <dbReference type="EMBL" id="EJQ35987.1"/>
    </source>
</evidence>
<comment type="caution">
    <text evidence="1">The sequence shown here is derived from an EMBL/GenBank/DDBJ whole genome shotgun (WGS) entry which is preliminary data.</text>
</comment>